<keyword evidence="3" id="KW-0547">Nucleotide-binding</keyword>
<dbReference type="GO" id="GO:0005524">
    <property type="term" value="F:ATP binding"/>
    <property type="evidence" value="ECO:0007669"/>
    <property type="project" value="UniProtKB-KW"/>
</dbReference>
<dbReference type="EMBL" id="FOUE01000007">
    <property type="protein sequence ID" value="SFM75028.1"/>
    <property type="molecule type" value="Genomic_DNA"/>
</dbReference>
<keyword evidence="7" id="KW-1185">Reference proteome</keyword>
<keyword evidence="2" id="KW-0808">Transferase</keyword>
<evidence type="ECO:0000256" key="4">
    <source>
        <dbReference type="ARBA" id="ARBA00022840"/>
    </source>
</evidence>
<gene>
    <name evidence="6" type="ORF">SAMN04487963_3584</name>
</gene>
<evidence type="ECO:0000259" key="5">
    <source>
        <dbReference type="Pfam" id="PF03109"/>
    </source>
</evidence>
<protein>
    <submittedName>
        <fullName evidence="6">ABC1 family protein</fullName>
    </submittedName>
</protein>
<dbReference type="Proteomes" id="UP000198519">
    <property type="component" value="Unassembled WGS sequence"/>
</dbReference>
<organism evidence="6 7">
    <name type="scientific">Marinobacter zhejiangensis</name>
    <dbReference type="NCBI Taxonomy" id="488535"/>
    <lineage>
        <taxon>Bacteria</taxon>
        <taxon>Pseudomonadati</taxon>
        <taxon>Pseudomonadota</taxon>
        <taxon>Gammaproteobacteria</taxon>
        <taxon>Pseudomonadales</taxon>
        <taxon>Marinobacteraceae</taxon>
        <taxon>Marinobacter</taxon>
    </lineage>
</organism>
<evidence type="ECO:0000313" key="6">
    <source>
        <dbReference type="EMBL" id="SFM75028.1"/>
    </source>
</evidence>
<reference evidence="7" key="1">
    <citation type="submission" date="2016-10" db="EMBL/GenBank/DDBJ databases">
        <authorList>
            <person name="Varghese N."/>
            <person name="Submissions S."/>
        </authorList>
    </citation>
    <scope>NUCLEOTIDE SEQUENCE [LARGE SCALE GENOMIC DNA]</scope>
    <source>
        <strain evidence="7">CGMCC 1.7061</strain>
    </source>
</reference>
<dbReference type="PANTHER" id="PTHR43851">
    <property type="match status" value="1"/>
</dbReference>
<dbReference type="CDD" id="cd13970">
    <property type="entry name" value="ABC1_ADCK3"/>
    <property type="match status" value="1"/>
</dbReference>
<dbReference type="GO" id="GO:0006744">
    <property type="term" value="P:ubiquinone biosynthetic process"/>
    <property type="evidence" value="ECO:0007669"/>
    <property type="project" value="TreeGrafter"/>
</dbReference>
<dbReference type="GO" id="GO:0016740">
    <property type="term" value="F:transferase activity"/>
    <property type="evidence" value="ECO:0007669"/>
    <property type="project" value="UniProtKB-KW"/>
</dbReference>
<evidence type="ECO:0000256" key="2">
    <source>
        <dbReference type="ARBA" id="ARBA00022679"/>
    </source>
</evidence>
<feature type="domain" description="ABC1 atypical kinase-like" evidence="5">
    <location>
        <begin position="148"/>
        <end position="397"/>
    </location>
</feature>
<evidence type="ECO:0000313" key="7">
    <source>
        <dbReference type="Proteomes" id="UP000198519"/>
    </source>
</evidence>
<dbReference type="InterPro" id="IPR034646">
    <property type="entry name" value="ADCK3_dom"/>
</dbReference>
<dbReference type="AlphaFoldDB" id="A0A1I4TE21"/>
<evidence type="ECO:0000256" key="1">
    <source>
        <dbReference type="ARBA" id="ARBA00009670"/>
    </source>
</evidence>
<keyword evidence="4" id="KW-0067">ATP-binding</keyword>
<dbReference type="InterPro" id="IPR051409">
    <property type="entry name" value="Atypical_kinase_ADCK"/>
</dbReference>
<sequence length="517" mass="58879">MAEVSRGRWLSSNRRLSLYQYNDQRQQASYIRISPPAWGNGFGKDFMASKKSGNTVSRIKTGSFERRLSLTRAGLFAGTRMASHMATNWLSSKENRERRHREMLSRQAEFLVDELGKLKGSVVKIGQVMALYGEHFLPEEVTEALHTLEDQTTSLEWKAIQQVLERELGAARLAELDVDPEPIGAASLGQVHRARRRSDGLELVLKVQYPGVADAIDSDLNAVAQLLRVARLVSIGPEFEDWLEEVRVMMHREVDYRLEAETTERFRQMLANDARFVVPRVLQEYSTSHLMASTYEPGHSVSSVAVRELPLERRSELGKAALELFLEELFVWGEIQTDPNFGNYRIRIAGEPGCDPQRDQIVLLDFGAVQSYPESFLTPVKRMIQASYEGNREAMIEGAVNLGFMSRDWPQDVLDTFAEVCMSVLEPLLPDQGQWPEHAVNSEGQYRWKQSDLPSRVARQAARSAISRYFRIPPKEFVFLNRKLIGVYTFISVLCSEFNGEELLRSYLYQESETSPS</sequence>
<dbReference type="InterPro" id="IPR011009">
    <property type="entry name" value="Kinase-like_dom_sf"/>
</dbReference>
<dbReference type="PANTHER" id="PTHR43851:SF3">
    <property type="entry name" value="COENZYME Q8"/>
    <property type="match status" value="1"/>
</dbReference>
<dbReference type="InterPro" id="IPR004147">
    <property type="entry name" value="ABC1_dom"/>
</dbReference>
<accession>A0A1I4TE21</accession>
<dbReference type="STRING" id="488535.SAMN04487963_3584"/>
<dbReference type="Pfam" id="PF03109">
    <property type="entry name" value="ABC1"/>
    <property type="match status" value="1"/>
</dbReference>
<evidence type="ECO:0000256" key="3">
    <source>
        <dbReference type="ARBA" id="ARBA00022741"/>
    </source>
</evidence>
<proteinExistence type="inferred from homology"/>
<dbReference type="SUPFAM" id="SSF56112">
    <property type="entry name" value="Protein kinase-like (PK-like)"/>
    <property type="match status" value="1"/>
</dbReference>
<name>A0A1I4TE21_9GAMM</name>
<comment type="similarity">
    <text evidence="1">Belongs to the protein kinase superfamily. ADCK protein kinase family.</text>
</comment>